<name>A0ABN9DI89_9NEOB</name>
<gene>
    <name evidence="1" type="ORF">SPARVUS_LOCUS7424146</name>
</gene>
<evidence type="ECO:0000313" key="2">
    <source>
        <dbReference type="Proteomes" id="UP001162483"/>
    </source>
</evidence>
<feature type="non-terminal residue" evidence="1">
    <location>
        <position position="38"/>
    </location>
</feature>
<protein>
    <submittedName>
        <fullName evidence="1">Uncharacterized protein</fullName>
    </submittedName>
</protein>
<proteinExistence type="predicted"/>
<comment type="caution">
    <text evidence="1">The sequence shown here is derived from an EMBL/GenBank/DDBJ whole genome shotgun (WGS) entry which is preliminary data.</text>
</comment>
<sequence>MSCQSIPGRQSFDGFTVWSAPEREAEWKSRNKKSFWDV</sequence>
<accession>A0ABN9DI89</accession>
<reference evidence="1" key="1">
    <citation type="submission" date="2023-05" db="EMBL/GenBank/DDBJ databases">
        <authorList>
            <person name="Stuckert A."/>
        </authorList>
    </citation>
    <scope>NUCLEOTIDE SEQUENCE</scope>
</reference>
<dbReference type="Proteomes" id="UP001162483">
    <property type="component" value="Unassembled WGS sequence"/>
</dbReference>
<dbReference type="EMBL" id="CATNWA010014486">
    <property type="protein sequence ID" value="CAI9572336.1"/>
    <property type="molecule type" value="Genomic_DNA"/>
</dbReference>
<evidence type="ECO:0000313" key="1">
    <source>
        <dbReference type="EMBL" id="CAI9572336.1"/>
    </source>
</evidence>
<keyword evidence="2" id="KW-1185">Reference proteome</keyword>
<organism evidence="1 2">
    <name type="scientific">Staurois parvus</name>
    <dbReference type="NCBI Taxonomy" id="386267"/>
    <lineage>
        <taxon>Eukaryota</taxon>
        <taxon>Metazoa</taxon>
        <taxon>Chordata</taxon>
        <taxon>Craniata</taxon>
        <taxon>Vertebrata</taxon>
        <taxon>Euteleostomi</taxon>
        <taxon>Amphibia</taxon>
        <taxon>Batrachia</taxon>
        <taxon>Anura</taxon>
        <taxon>Neobatrachia</taxon>
        <taxon>Ranoidea</taxon>
        <taxon>Ranidae</taxon>
        <taxon>Staurois</taxon>
    </lineage>
</organism>